<dbReference type="NCBIfam" id="TIGR00254">
    <property type="entry name" value="GGDEF"/>
    <property type="match status" value="1"/>
</dbReference>
<accession>A0A494TPK9</accession>
<dbReference type="PANTHER" id="PTHR33121">
    <property type="entry name" value="CYCLIC DI-GMP PHOSPHODIESTERASE PDEF"/>
    <property type="match status" value="1"/>
</dbReference>
<dbReference type="PROSITE" id="PS50883">
    <property type="entry name" value="EAL"/>
    <property type="match status" value="1"/>
</dbReference>
<sequence>MILKQGNAQRASELRETPVGFAFAAVSDDPRFEALVKLGWKFEAPSGALAGMPKIMLIDLRKKMPPKLGAIAKALETARGAFVAIISDSSKSAAAFEAGATQIVGEPFDIEMMDSALLLAGRQIERLARAGGRRGVESPSRSNKAMLDLEKPSGSIQSELSANPTALMLIGLKRFDAINAAFGRQTGDDLLVAVERRIASVAKEMSGGKAIVSRSGGTDFIVIPGPMGLSDRLALAERIVVQIERPFMAGDHFVALGASIGIVDTRAGDLESDVLRRAQVALTAARDDDVAVRVLSAQDEGTALFDAGLETDLRRALDNNEIDILFQPQVSVTNGQIVGVEALARWQHPQHGELGAETLFSVAERSDYLTALSAHVQRRAAMKAAAWPEVLQSLRLSVNVTAEDIARPGFADTFLAMIDETGFPRDRLTVEITENGLIDDLAAAAALLATLRASGCRVAIDDFGTGYSSLAYLKALPLDYLKIDKHLAQDITGTARDRIVVRGVIDMARSLGLAVIAEGVETEEQLTLLAREGCNYYQGFLCAVPLGVGALADLVTQRSLPSLSTIAAPR</sequence>
<name>A0A494TPK9_SPHPE</name>
<dbReference type="Proteomes" id="UP000276254">
    <property type="component" value="Chromosome"/>
</dbReference>
<feature type="domain" description="EAL" evidence="1">
    <location>
        <begin position="306"/>
        <end position="559"/>
    </location>
</feature>
<dbReference type="KEGG" id="spha:D3Y57_05750"/>
<dbReference type="PROSITE" id="PS50887">
    <property type="entry name" value="GGDEF"/>
    <property type="match status" value="1"/>
</dbReference>
<dbReference type="AlphaFoldDB" id="A0A494TPK9"/>
<dbReference type="SUPFAM" id="SSF55073">
    <property type="entry name" value="Nucleotide cyclase"/>
    <property type="match status" value="1"/>
</dbReference>
<evidence type="ECO:0000313" key="4">
    <source>
        <dbReference type="Proteomes" id="UP000276254"/>
    </source>
</evidence>
<dbReference type="InterPro" id="IPR050706">
    <property type="entry name" value="Cyclic-di-GMP_PDE-like"/>
</dbReference>
<dbReference type="GO" id="GO:0071111">
    <property type="term" value="F:cyclic-guanylate-specific phosphodiesterase activity"/>
    <property type="evidence" value="ECO:0007669"/>
    <property type="project" value="InterPro"/>
</dbReference>
<dbReference type="InterPro" id="IPR029787">
    <property type="entry name" value="Nucleotide_cyclase"/>
</dbReference>
<dbReference type="Pfam" id="PF00563">
    <property type="entry name" value="EAL"/>
    <property type="match status" value="1"/>
</dbReference>
<dbReference type="InterPro" id="IPR035919">
    <property type="entry name" value="EAL_sf"/>
</dbReference>
<dbReference type="Gene3D" id="3.20.20.450">
    <property type="entry name" value="EAL domain"/>
    <property type="match status" value="1"/>
</dbReference>
<evidence type="ECO:0000259" key="2">
    <source>
        <dbReference type="PROSITE" id="PS50887"/>
    </source>
</evidence>
<feature type="domain" description="GGDEF" evidence="2">
    <location>
        <begin position="163"/>
        <end position="300"/>
    </location>
</feature>
<proteinExistence type="predicted"/>
<gene>
    <name evidence="3" type="ORF">D3Y57_05750</name>
</gene>
<evidence type="ECO:0000313" key="3">
    <source>
        <dbReference type="EMBL" id="AYJ87781.1"/>
    </source>
</evidence>
<dbReference type="Pfam" id="PF00990">
    <property type="entry name" value="GGDEF"/>
    <property type="match status" value="1"/>
</dbReference>
<keyword evidence="4" id="KW-1185">Reference proteome</keyword>
<dbReference type="InterPro" id="IPR001633">
    <property type="entry name" value="EAL_dom"/>
</dbReference>
<dbReference type="SMART" id="SM00052">
    <property type="entry name" value="EAL"/>
    <property type="match status" value="1"/>
</dbReference>
<dbReference type="InterPro" id="IPR043128">
    <property type="entry name" value="Rev_trsase/Diguanyl_cyclase"/>
</dbReference>
<dbReference type="InterPro" id="IPR000160">
    <property type="entry name" value="GGDEF_dom"/>
</dbReference>
<dbReference type="PANTHER" id="PTHR33121:SF79">
    <property type="entry name" value="CYCLIC DI-GMP PHOSPHODIESTERASE PDED-RELATED"/>
    <property type="match status" value="1"/>
</dbReference>
<evidence type="ECO:0000259" key="1">
    <source>
        <dbReference type="PROSITE" id="PS50883"/>
    </source>
</evidence>
<reference evidence="3 4" key="1">
    <citation type="submission" date="2018-09" db="EMBL/GenBank/DDBJ databases">
        <title>Sphingomonas peninsula sp. nov., isolated from fildes peninsula, Antarctic soil.</title>
        <authorList>
            <person name="Yingchao G."/>
        </authorList>
    </citation>
    <scope>NUCLEOTIDE SEQUENCE [LARGE SCALE GENOMIC DNA]</scope>
    <source>
        <strain evidence="3 4">YZ-8</strain>
    </source>
</reference>
<organism evidence="3 4">
    <name type="scientific">Sphingomonas paeninsulae</name>
    <dbReference type="NCBI Taxonomy" id="2319844"/>
    <lineage>
        <taxon>Bacteria</taxon>
        <taxon>Pseudomonadati</taxon>
        <taxon>Pseudomonadota</taxon>
        <taxon>Alphaproteobacteria</taxon>
        <taxon>Sphingomonadales</taxon>
        <taxon>Sphingomonadaceae</taxon>
        <taxon>Sphingomonas</taxon>
    </lineage>
</organism>
<dbReference type="SUPFAM" id="SSF141868">
    <property type="entry name" value="EAL domain-like"/>
    <property type="match status" value="1"/>
</dbReference>
<dbReference type="SMART" id="SM00267">
    <property type="entry name" value="GGDEF"/>
    <property type="match status" value="1"/>
</dbReference>
<dbReference type="EMBL" id="CP032829">
    <property type="protein sequence ID" value="AYJ87781.1"/>
    <property type="molecule type" value="Genomic_DNA"/>
</dbReference>
<dbReference type="Gene3D" id="3.30.70.270">
    <property type="match status" value="1"/>
</dbReference>
<dbReference type="OrthoDB" id="9814202at2"/>
<dbReference type="CDD" id="cd01948">
    <property type="entry name" value="EAL"/>
    <property type="match status" value="1"/>
</dbReference>
<dbReference type="CDD" id="cd01949">
    <property type="entry name" value="GGDEF"/>
    <property type="match status" value="1"/>
</dbReference>
<protein>
    <submittedName>
        <fullName evidence="3">EAL domain-containing protein</fullName>
    </submittedName>
</protein>